<dbReference type="AlphaFoldDB" id="A0A5N5FGT4"/>
<dbReference type="Pfam" id="PF03478">
    <property type="entry name" value="Beta-prop_KIB1-4"/>
    <property type="match status" value="1"/>
</dbReference>
<reference evidence="3 4" key="1">
    <citation type="submission" date="2019-09" db="EMBL/GenBank/DDBJ databases">
        <authorList>
            <person name="Ou C."/>
        </authorList>
    </citation>
    <scope>NUCLEOTIDE SEQUENCE [LARGE SCALE GENOMIC DNA]</scope>
    <source>
        <strain evidence="3">S2</strain>
        <tissue evidence="3">Leaf</tissue>
    </source>
</reference>
<dbReference type="EMBL" id="SMOL01000753">
    <property type="protein sequence ID" value="KAB2600430.1"/>
    <property type="molecule type" value="Genomic_DNA"/>
</dbReference>
<dbReference type="Pfam" id="PF00646">
    <property type="entry name" value="F-box"/>
    <property type="match status" value="1"/>
</dbReference>
<dbReference type="InterPro" id="IPR050942">
    <property type="entry name" value="F-box_BR-signaling"/>
</dbReference>
<keyword evidence="4" id="KW-1185">Reference proteome</keyword>
<evidence type="ECO:0000259" key="1">
    <source>
        <dbReference type="Pfam" id="PF00646"/>
    </source>
</evidence>
<reference evidence="3 4" key="3">
    <citation type="submission" date="2019-11" db="EMBL/GenBank/DDBJ databases">
        <title>A de novo genome assembly of a pear dwarfing rootstock.</title>
        <authorList>
            <person name="Wang F."/>
            <person name="Wang J."/>
            <person name="Li S."/>
            <person name="Zhang Y."/>
            <person name="Fang M."/>
            <person name="Ma L."/>
            <person name="Zhao Y."/>
            <person name="Jiang S."/>
        </authorList>
    </citation>
    <scope>NUCLEOTIDE SEQUENCE [LARGE SCALE GENOMIC DNA]</scope>
    <source>
        <strain evidence="3">S2</strain>
        <tissue evidence="3">Leaf</tissue>
    </source>
</reference>
<sequence>MCRVIQLSRSISNHPTIMTSQLLGWASLPLPLLFSILHKFLEPIDHIRFAMVCKDWLVLVKDCNRATRRWHNVLPMLMIPTESQGKRKLYSFPDGKTYGIQLPVPSNNVLDRGGLIIALVNPFRKAAAPIRLPRLDFNVLRKYCEVCLPKVILSEDTTLNPGSCVVYHHMIGFRAHFQHYRHVSELAFTRGGQKYWIYSKRLRVCLLTDAILHKGQVYAVGKWGNILSLDVNSKPIEAKMLNPFLVYAEKAYLVESTKGELLHVFVVYKLVFYERDGSVVQHVKLKTIGEEVLFLGNNYSISVLALNFPSCLPNSIYYKDGGTKSGQRRLSDSDIRPSNTGVFNLEDETNTQHYSPNVSPALWIVPLFNGLC</sequence>
<dbReference type="SUPFAM" id="SSF81383">
    <property type="entry name" value="F-box domain"/>
    <property type="match status" value="1"/>
</dbReference>
<protein>
    <submittedName>
        <fullName evidence="3">Uncharacterized protein</fullName>
    </submittedName>
</protein>
<feature type="domain" description="F-box" evidence="1">
    <location>
        <begin position="26"/>
        <end position="65"/>
    </location>
</feature>
<dbReference type="OrthoDB" id="1219048at2759"/>
<dbReference type="InterPro" id="IPR036047">
    <property type="entry name" value="F-box-like_dom_sf"/>
</dbReference>
<evidence type="ECO:0000313" key="3">
    <source>
        <dbReference type="EMBL" id="KAB2600430.1"/>
    </source>
</evidence>
<dbReference type="InterPro" id="IPR001810">
    <property type="entry name" value="F-box_dom"/>
</dbReference>
<reference evidence="4" key="2">
    <citation type="submission" date="2019-10" db="EMBL/GenBank/DDBJ databases">
        <title>A de novo genome assembly of a pear dwarfing rootstock.</title>
        <authorList>
            <person name="Wang F."/>
            <person name="Wang J."/>
            <person name="Li S."/>
            <person name="Zhang Y."/>
            <person name="Fang M."/>
            <person name="Ma L."/>
            <person name="Zhao Y."/>
            <person name="Jiang S."/>
        </authorList>
    </citation>
    <scope>NUCLEOTIDE SEQUENCE [LARGE SCALE GENOMIC DNA]</scope>
</reference>
<evidence type="ECO:0000259" key="2">
    <source>
        <dbReference type="Pfam" id="PF03478"/>
    </source>
</evidence>
<dbReference type="PANTHER" id="PTHR44259">
    <property type="entry name" value="OS07G0183000 PROTEIN-RELATED"/>
    <property type="match status" value="1"/>
</dbReference>
<name>A0A5N5FGT4_9ROSA</name>
<comment type="caution">
    <text evidence="3">The sequence shown here is derived from an EMBL/GenBank/DDBJ whole genome shotgun (WGS) entry which is preliminary data.</text>
</comment>
<gene>
    <name evidence="3" type="ORF">D8674_010701</name>
</gene>
<evidence type="ECO:0000313" key="4">
    <source>
        <dbReference type="Proteomes" id="UP000327157"/>
    </source>
</evidence>
<dbReference type="Proteomes" id="UP000327157">
    <property type="component" value="Chromosome 13"/>
</dbReference>
<organism evidence="3 4">
    <name type="scientific">Pyrus ussuriensis x Pyrus communis</name>
    <dbReference type="NCBI Taxonomy" id="2448454"/>
    <lineage>
        <taxon>Eukaryota</taxon>
        <taxon>Viridiplantae</taxon>
        <taxon>Streptophyta</taxon>
        <taxon>Embryophyta</taxon>
        <taxon>Tracheophyta</taxon>
        <taxon>Spermatophyta</taxon>
        <taxon>Magnoliopsida</taxon>
        <taxon>eudicotyledons</taxon>
        <taxon>Gunneridae</taxon>
        <taxon>Pentapetalae</taxon>
        <taxon>rosids</taxon>
        <taxon>fabids</taxon>
        <taxon>Rosales</taxon>
        <taxon>Rosaceae</taxon>
        <taxon>Amygdaloideae</taxon>
        <taxon>Maleae</taxon>
        <taxon>Pyrus</taxon>
    </lineage>
</organism>
<dbReference type="PANTHER" id="PTHR44259:SF93">
    <property type="entry name" value="PROTEIN, PUTATIVE (DUF295)-RELATED"/>
    <property type="match status" value="1"/>
</dbReference>
<accession>A0A5N5FGT4</accession>
<feature type="domain" description="KIB1-4 beta-propeller" evidence="2">
    <location>
        <begin position="90"/>
        <end position="344"/>
    </location>
</feature>
<proteinExistence type="predicted"/>
<dbReference type="InterPro" id="IPR005174">
    <property type="entry name" value="KIB1-4_b-propeller"/>
</dbReference>